<feature type="region of interest" description="Disordered" evidence="1">
    <location>
        <begin position="364"/>
        <end position="517"/>
    </location>
</feature>
<feature type="region of interest" description="Disordered" evidence="1">
    <location>
        <begin position="32"/>
        <end position="217"/>
    </location>
</feature>
<dbReference type="Proteomes" id="UP000076798">
    <property type="component" value="Unassembled WGS sequence"/>
</dbReference>
<proteinExistence type="predicted"/>
<feature type="compositionally biased region" description="Polar residues" evidence="1">
    <location>
        <begin position="241"/>
        <end position="253"/>
    </location>
</feature>
<organism evidence="2 3">
    <name type="scientific">Sistotremastrum suecicum HHB10207 ss-3</name>
    <dbReference type="NCBI Taxonomy" id="1314776"/>
    <lineage>
        <taxon>Eukaryota</taxon>
        <taxon>Fungi</taxon>
        <taxon>Dikarya</taxon>
        <taxon>Basidiomycota</taxon>
        <taxon>Agaricomycotina</taxon>
        <taxon>Agaricomycetes</taxon>
        <taxon>Sistotremastrales</taxon>
        <taxon>Sistotremastraceae</taxon>
        <taxon>Sistotremastrum</taxon>
    </lineage>
</organism>
<feature type="compositionally biased region" description="Basic and acidic residues" evidence="1">
    <location>
        <begin position="282"/>
        <end position="293"/>
    </location>
</feature>
<feature type="compositionally biased region" description="Pro residues" evidence="1">
    <location>
        <begin position="402"/>
        <end position="413"/>
    </location>
</feature>
<evidence type="ECO:0000256" key="1">
    <source>
        <dbReference type="SAM" id="MobiDB-lite"/>
    </source>
</evidence>
<protein>
    <submittedName>
        <fullName evidence="2">Uncharacterized protein</fullName>
    </submittedName>
</protein>
<dbReference type="EMBL" id="KV428180">
    <property type="protein sequence ID" value="KZT34458.1"/>
    <property type="molecule type" value="Genomic_DNA"/>
</dbReference>
<feature type="compositionally biased region" description="Low complexity" evidence="1">
    <location>
        <begin position="97"/>
        <end position="111"/>
    </location>
</feature>
<dbReference type="OrthoDB" id="3363891at2759"/>
<gene>
    <name evidence="2" type="ORF">SISSUDRAFT_1052749</name>
</gene>
<evidence type="ECO:0000313" key="2">
    <source>
        <dbReference type="EMBL" id="KZT34458.1"/>
    </source>
</evidence>
<feature type="compositionally biased region" description="Polar residues" evidence="1">
    <location>
        <begin position="34"/>
        <end position="49"/>
    </location>
</feature>
<feature type="compositionally biased region" description="Polar residues" evidence="1">
    <location>
        <begin position="84"/>
        <end position="93"/>
    </location>
</feature>
<sequence>MALTATAQSALHERSWDEEIVPALRKRLEVESRTLANRMSVASLTTSTADDPKDGSTWPSNNSTASGKPSSSSNSHSSHRPMTAQPSSTSLRPSNIPRPSFQSSRPSFPRSDSSHTNSNGKRSVTPSGSAHTATPRKPAKRSRALSTPYPVDRTVSPTPAPIGQTQPHQSSGTILNGSSLPTPASSRSNSPYTQATGPSAKPSRIPRPGFSNSSSNLLNACSPDYAYQHQNQRALAPSPTPSTSTDINLPGSVNSRTHARILNEQAPFPASSSTSQVDVEEPESRASGEEERPYEHWYRGEVSRNGGVGELRIGKRKEMLDIANFGHSPRPVSAISMLAERGVRKRAESMSARESFYLDDERAVTERVLDEMPLTDPEDEDYISIAEGSTDRHQQLPTPTSREPPPLLAPPPANASKQSLQQPRRPTTSTTSKVAPSVRSATAPTPGPSSSTGAGPKKRVNNARGPATPGKKNVPRKPTRSMSSNTTSYPSDDLDGPDGAALADAIPSWSVPTAKNGNWDEVKSFSLKHGVHGATKNHNTDAVLL</sequence>
<feature type="compositionally biased region" description="Polar residues" evidence="1">
    <location>
        <begin position="163"/>
        <end position="197"/>
    </location>
</feature>
<reference evidence="2 3" key="1">
    <citation type="journal article" date="2016" name="Mol. Biol. Evol.">
        <title>Comparative Genomics of Early-Diverging Mushroom-Forming Fungi Provides Insights into the Origins of Lignocellulose Decay Capabilities.</title>
        <authorList>
            <person name="Nagy L.G."/>
            <person name="Riley R."/>
            <person name="Tritt A."/>
            <person name="Adam C."/>
            <person name="Daum C."/>
            <person name="Floudas D."/>
            <person name="Sun H."/>
            <person name="Yadav J.S."/>
            <person name="Pangilinan J."/>
            <person name="Larsson K.H."/>
            <person name="Matsuura K."/>
            <person name="Barry K."/>
            <person name="Labutti K."/>
            <person name="Kuo R."/>
            <person name="Ohm R.A."/>
            <person name="Bhattacharya S.S."/>
            <person name="Shirouzu T."/>
            <person name="Yoshinaga Y."/>
            <person name="Martin F.M."/>
            <person name="Grigoriev I.V."/>
            <person name="Hibbett D.S."/>
        </authorList>
    </citation>
    <scope>NUCLEOTIDE SEQUENCE [LARGE SCALE GENOMIC DNA]</scope>
    <source>
        <strain evidence="2 3">HHB10207 ss-3</strain>
    </source>
</reference>
<feature type="region of interest" description="Disordered" evidence="1">
    <location>
        <begin position="266"/>
        <end position="293"/>
    </location>
</feature>
<feature type="compositionally biased region" description="Low complexity" evidence="1">
    <location>
        <begin position="60"/>
        <end position="76"/>
    </location>
</feature>
<feature type="region of interest" description="Disordered" evidence="1">
    <location>
        <begin position="229"/>
        <end position="253"/>
    </location>
</feature>
<feature type="compositionally biased region" description="Low complexity" evidence="1">
    <location>
        <begin position="440"/>
        <end position="455"/>
    </location>
</feature>
<feature type="compositionally biased region" description="Polar residues" evidence="1">
    <location>
        <begin position="480"/>
        <end position="490"/>
    </location>
</feature>
<keyword evidence="3" id="KW-1185">Reference proteome</keyword>
<name>A0A165ZMN6_9AGAM</name>
<evidence type="ECO:0000313" key="3">
    <source>
        <dbReference type="Proteomes" id="UP000076798"/>
    </source>
</evidence>
<dbReference type="AlphaFoldDB" id="A0A165ZMN6"/>
<feature type="compositionally biased region" description="Polar residues" evidence="1">
    <location>
        <begin position="415"/>
        <end position="434"/>
    </location>
</feature>
<feature type="compositionally biased region" description="Polar residues" evidence="1">
    <location>
        <begin position="115"/>
        <end position="132"/>
    </location>
</feature>
<accession>A0A165ZMN6</accession>